<dbReference type="SUPFAM" id="SSF54160">
    <property type="entry name" value="Chromo domain-like"/>
    <property type="match status" value="1"/>
</dbReference>
<keyword evidence="3" id="KW-1185">Reference proteome</keyword>
<organism evidence="2 3">
    <name type="scientific">Armillaria borealis</name>
    <dbReference type="NCBI Taxonomy" id="47425"/>
    <lineage>
        <taxon>Eukaryota</taxon>
        <taxon>Fungi</taxon>
        <taxon>Dikarya</taxon>
        <taxon>Basidiomycota</taxon>
        <taxon>Agaricomycotina</taxon>
        <taxon>Agaricomycetes</taxon>
        <taxon>Agaricomycetidae</taxon>
        <taxon>Agaricales</taxon>
        <taxon>Marasmiineae</taxon>
        <taxon>Physalacriaceae</taxon>
        <taxon>Armillaria</taxon>
    </lineage>
</organism>
<proteinExistence type="predicted"/>
<dbReference type="CDD" id="cd00024">
    <property type="entry name" value="CD_CSD"/>
    <property type="match status" value="1"/>
</dbReference>
<feature type="compositionally biased region" description="Basic and acidic residues" evidence="1">
    <location>
        <begin position="235"/>
        <end position="251"/>
    </location>
</feature>
<evidence type="ECO:0008006" key="4">
    <source>
        <dbReference type="Google" id="ProtNLM"/>
    </source>
</evidence>
<protein>
    <recommendedName>
        <fullName evidence="4">Chromo domain-containing protein</fullName>
    </recommendedName>
</protein>
<name>A0AA39J1F5_9AGAR</name>
<accession>A0AA39J1F5</accession>
<comment type="caution">
    <text evidence="2">The sequence shown here is derived from an EMBL/GenBank/DDBJ whole genome shotgun (WGS) entry which is preliminary data.</text>
</comment>
<dbReference type="Gene3D" id="2.40.50.40">
    <property type="match status" value="1"/>
</dbReference>
<dbReference type="Proteomes" id="UP001175226">
    <property type="component" value="Unassembled WGS sequence"/>
</dbReference>
<reference evidence="2" key="1">
    <citation type="submission" date="2023-06" db="EMBL/GenBank/DDBJ databases">
        <authorList>
            <consortium name="Lawrence Berkeley National Laboratory"/>
            <person name="Ahrendt S."/>
            <person name="Sahu N."/>
            <person name="Indic B."/>
            <person name="Wong-Bajracharya J."/>
            <person name="Merenyi Z."/>
            <person name="Ke H.-M."/>
            <person name="Monk M."/>
            <person name="Kocsube S."/>
            <person name="Drula E."/>
            <person name="Lipzen A."/>
            <person name="Balint B."/>
            <person name="Henrissat B."/>
            <person name="Andreopoulos B."/>
            <person name="Martin F.M."/>
            <person name="Harder C.B."/>
            <person name="Rigling D."/>
            <person name="Ford K.L."/>
            <person name="Foster G.D."/>
            <person name="Pangilinan J."/>
            <person name="Papanicolaou A."/>
            <person name="Barry K."/>
            <person name="LaButti K."/>
            <person name="Viragh M."/>
            <person name="Koriabine M."/>
            <person name="Yan M."/>
            <person name="Riley R."/>
            <person name="Champramary S."/>
            <person name="Plett K.L."/>
            <person name="Tsai I.J."/>
            <person name="Slot J."/>
            <person name="Sipos G."/>
            <person name="Plett J."/>
            <person name="Nagy L.G."/>
            <person name="Grigoriev I.V."/>
        </authorList>
    </citation>
    <scope>NUCLEOTIDE SEQUENCE</scope>
    <source>
        <strain evidence="2">FPL87.14</strain>
    </source>
</reference>
<dbReference type="InterPro" id="IPR016197">
    <property type="entry name" value="Chromo-like_dom_sf"/>
</dbReference>
<dbReference type="AlphaFoldDB" id="A0AA39J1F5"/>
<evidence type="ECO:0000256" key="1">
    <source>
        <dbReference type="SAM" id="MobiDB-lite"/>
    </source>
</evidence>
<evidence type="ECO:0000313" key="3">
    <source>
        <dbReference type="Proteomes" id="UP001175226"/>
    </source>
</evidence>
<feature type="region of interest" description="Disordered" evidence="1">
    <location>
        <begin position="164"/>
        <end position="251"/>
    </location>
</feature>
<feature type="compositionally biased region" description="Low complexity" evidence="1">
    <location>
        <begin position="188"/>
        <end position="202"/>
    </location>
</feature>
<feature type="compositionally biased region" description="Basic residues" evidence="1">
    <location>
        <begin position="222"/>
        <end position="234"/>
    </location>
</feature>
<sequence>MAEWFVDKIMGHRRNDEGKLMYHVQWSMGNMTWEPHLNCKELAALDRAAASSEEPNPNGNGFNLFWPNGPFWNRLRNTPLQPQTGNDPTFPPPYGAWPQNPALNAQGQQGMQMGWPSPYAYQPFPPLGFMPGPAAYFGNFAPPVPTNPQHGTHNQWRKYDSNANQNMVPGIANSPQRRPPQANAIAGPSQPRRPVQSQPLPRIGTTQRNRGMDSASEDDKPRQKHNHGKGKKKVSHQDLIDKERRVARDCQERERLVTEERHQTVKEEPIPREIIEIQEHELHNINAGNPGDTAAALQEQIMLNLDLMKRFNALEKLLRKRQLSPNGEENGAPK</sequence>
<gene>
    <name evidence="2" type="ORF">EV421DRAFT_1742095</name>
</gene>
<evidence type="ECO:0000313" key="2">
    <source>
        <dbReference type="EMBL" id="KAK0432703.1"/>
    </source>
</evidence>
<dbReference type="EMBL" id="JAUEPT010000090">
    <property type="protein sequence ID" value="KAK0432703.1"/>
    <property type="molecule type" value="Genomic_DNA"/>
</dbReference>